<gene>
    <name evidence="2" type="ORF">FEM33_10180</name>
</gene>
<keyword evidence="3" id="KW-1185">Reference proteome</keyword>
<dbReference type="AlphaFoldDB" id="A0A5M8QUG7"/>
<evidence type="ECO:0000313" key="2">
    <source>
        <dbReference type="EMBL" id="KAA6439925.1"/>
    </source>
</evidence>
<dbReference type="OrthoDB" id="9834760at2"/>
<name>A0A5M8QUG7_9BACT</name>
<organism evidence="2 3">
    <name type="scientific">Dyadobacter flavalbus</name>
    <dbReference type="NCBI Taxonomy" id="2579942"/>
    <lineage>
        <taxon>Bacteria</taxon>
        <taxon>Pseudomonadati</taxon>
        <taxon>Bacteroidota</taxon>
        <taxon>Cytophagia</taxon>
        <taxon>Cytophagales</taxon>
        <taxon>Spirosomataceae</taxon>
        <taxon>Dyadobacter</taxon>
    </lineage>
</organism>
<comment type="caution">
    <text evidence="2">The sequence shown here is derived from an EMBL/GenBank/DDBJ whole genome shotgun (WGS) entry which is preliminary data.</text>
</comment>
<dbReference type="RefSeq" id="WP_139011956.1">
    <property type="nucleotide sequence ID" value="NZ_VBSN01000029.1"/>
</dbReference>
<dbReference type="EMBL" id="VBSN01000029">
    <property type="protein sequence ID" value="KAA6439925.1"/>
    <property type="molecule type" value="Genomic_DNA"/>
</dbReference>
<accession>A0A5M8QUG7</accession>
<dbReference type="Proteomes" id="UP000323994">
    <property type="component" value="Unassembled WGS sequence"/>
</dbReference>
<protein>
    <submittedName>
        <fullName evidence="2">Uncharacterized protein</fullName>
    </submittedName>
</protein>
<evidence type="ECO:0000313" key="3">
    <source>
        <dbReference type="Proteomes" id="UP000323994"/>
    </source>
</evidence>
<feature type="region of interest" description="Disordered" evidence="1">
    <location>
        <begin position="59"/>
        <end position="85"/>
    </location>
</feature>
<evidence type="ECO:0000256" key="1">
    <source>
        <dbReference type="SAM" id="MobiDB-lite"/>
    </source>
</evidence>
<sequence length="125" mass="14296">MDKSKLIELIKFSKRKGMYDLLYLHYSGYIDNLAYEFAATIISEELGVNVSHHTIRRIRKSKQRQNLANGGNKKNESTIATSEGISTTLEPDPIAKKLEYLKNFKPLDVFAEKKVQQNSGFKPMD</sequence>
<proteinExistence type="predicted"/>
<reference evidence="2 3" key="1">
    <citation type="submission" date="2019-05" db="EMBL/GenBank/DDBJ databases">
        <authorList>
            <person name="Qu J.-H."/>
        </authorList>
    </citation>
    <scope>NUCLEOTIDE SEQUENCE [LARGE SCALE GENOMIC DNA]</scope>
    <source>
        <strain evidence="2 3">NS28</strain>
    </source>
</reference>